<dbReference type="AlphaFoldDB" id="A0A382GHG6"/>
<dbReference type="Gene3D" id="3.40.50.300">
    <property type="entry name" value="P-loop containing nucleotide triphosphate hydrolases"/>
    <property type="match status" value="1"/>
</dbReference>
<sequence length="98" mass="10578">MQTGTISPELDGDEAFYKNALPEDVTIATFSTFPEPLAPSIAARRSESIIDINQIVEKSLDISSAHDISFFEGAGGFLVPITDSKNMADFAKQINAQI</sequence>
<name>A0A382GHG6_9ZZZZ</name>
<dbReference type="SUPFAM" id="SSF52540">
    <property type="entry name" value="P-loop containing nucleoside triphosphate hydrolases"/>
    <property type="match status" value="1"/>
</dbReference>
<dbReference type="InterPro" id="IPR027417">
    <property type="entry name" value="P-loop_NTPase"/>
</dbReference>
<reference evidence="1" key="1">
    <citation type="submission" date="2018-05" db="EMBL/GenBank/DDBJ databases">
        <authorList>
            <person name="Lanie J.A."/>
            <person name="Ng W.-L."/>
            <person name="Kazmierczak K.M."/>
            <person name="Andrzejewski T.M."/>
            <person name="Davidsen T.M."/>
            <person name="Wayne K.J."/>
            <person name="Tettelin H."/>
            <person name="Glass J.I."/>
            <person name="Rusch D."/>
            <person name="Podicherti R."/>
            <person name="Tsui H.-C.T."/>
            <person name="Winkler M.E."/>
        </authorList>
    </citation>
    <scope>NUCLEOTIDE SEQUENCE</scope>
</reference>
<gene>
    <name evidence="1" type="ORF">METZ01_LOCUS226485</name>
</gene>
<accession>A0A382GHG6</accession>
<feature type="non-terminal residue" evidence="1">
    <location>
        <position position="98"/>
    </location>
</feature>
<dbReference type="EMBL" id="UINC01055118">
    <property type="protein sequence ID" value="SVB73631.1"/>
    <property type="molecule type" value="Genomic_DNA"/>
</dbReference>
<dbReference type="CDD" id="cd03109">
    <property type="entry name" value="DTBS"/>
    <property type="match status" value="1"/>
</dbReference>
<proteinExistence type="predicted"/>
<organism evidence="1">
    <name type="scientific">marine metagenome</name>
    <dbReference type="NCBI Taxonomy" id="408172"/>
    <lineage>
        <taxon>unclassified sequences</taxon>
        <taxon>metagenomes</taxon>
        <taxon>ecological metagenomes</taxon>
    </lineage>
</organism>
<evidence type="ECO:0000313" key="1">
    <source>
        <dbReference type="EMBL" id="SVB73631.1"/>
    </source>
</evidence>
<protein>
    <submittedName>
        <fullName evidence="1">Uncharacterized protein</fullName>
    </submittedName>
</protein>
<dbReference type="Pfam" id="PF13500">
    <property type="entry name" value="AAA_26"/>
    <property type="match status" value="1"/>
</dbReference>